<gene>
    <name evidence="1" type="ORF">AVEN_227790_1</name>
</gene>
<sequence length="123" mass="13765">MLHLPLVAKYVDVPYGLGSDSGPEGRGSRPDSISICWVWWMINLAGSNDLPLVCRSFERRMVAQESSSSSDHGLKLRDLPNVVSYNSKRDIYQNYLFLHHVLVLSMFFSRTAHAALSNPVPSS</sequence>
<organism evidence="1 2">
    <name type="scientific">Araneus ventricosus</name>
    <name type="common">Orbweaver spider</name>
    <name type="synonym">Epeira ventricosa</name>
    <dbReference type="NCBI Taxonomy" id="182803"/>
    <lineage>
        <taxon>Eukaryota</taxon>
        <taxon>Metazoa</taxon>
        <taxon>Ecdysozoa</taxon>
        <taxon>Arthropoda</taxon>
        <taxon>Chelicerata</taxon>
        <taxon>Arachnida</taxon>
        <taxon>Araneae</taxon>
        <taxon>Araneomorphae</taxon>
        <taxon>Entelegynae</taxon>
        <taxon>Araneoidea</taxon>
        <taxon>Araneidae</taxon>
        <taxon>Araneus</taxon>
    </lineage>
</organism>
<accession>A0A4Y2GP70</accession>
<evidence type="ECO:0000313" key="1">
    <source>
        <dbReference type="EMBL" id="GBM54616.1"/>
    </source>
</evidence>
<comment type="caution">
    <text evidence="1">The sequence shown here is derived from an EMBL/GenBank/DDBJ whole genome shotgun (WGS) entry which is preliminary data.</text>
</comment>
<name>A0A4Y2GP70_ARAVE</name>
<protein>
    <submittedName>
        <fullName evidence="1">Uncharacterized protein</fullName>
    </submittedName>
</protein>
<keyword evidence="2" id="KW-1185">Reference proteome</keyword>
<dbReference type="EMBL" id="BGPR01001467">
    <property type="protein sequence ID" value="GBM54616.1"/>
    <property type="molecule type" value="Genomic_DNA"/>
</dbReference>
<reference evidence="1 2" key="1">
    <citation type="journal article" date="2019" name="Sci. Rep.">
        <title>Orb-weaving spider Araneus ventricosus genome elucidates the spidroin gene catalogue.</title>
        <authorList>
            <person name="Kono N."/>
            <person name="Nakamura H."/>
            <person name="Ohtoshi R."/>
            <person name="Moran D.A.P."/>
            <person name="Shinohara A."/>
            <person name="Yoshida Y."/>
            <person name="Fujiwara M."/>
            <person name="Mori M."/>
            <person name="Tomita M."/>
            <person name="Arakawa K."/>
        </authorList>
    </citation>
    <scope>NUCLEOTIDE SEQUENCE [LARGE SCALE GENOMIC DNA]</scope>
</reference>
<proteinExistence type="predicted"/>
<dbReference type="Proteomes" id="UP000499080">
    <property type="component" value="Unassembled WGS sequence"/>
</dbReference>
<evidence type="ECO:0000313" key="2">
    <source>
        <dbReference type="Proteomes" id="UP000499080"/>
    </source>
</evidence>
<dbReference type="AlphaFoldDB" id="A0A4Y2GP70"/>